<dbReference type="Proteomes" id="UP000306575">
    <property type="component" value="Unassembled WGS sequence"/>
</dbReference>
<name>A0A4U7MXU4_9RHOB</name>
<dbReference type="PANTHER" id="PTHR36456">
    <property type="entry name" value="UPF0232 PROTEIN SCO3875"/>
    <property type="match status" value="1"/>
</dbReference>
<gene>
    <name evidence="1" type="ORF">FAP39_15455</name>
</gene>
<dbReference type="Pfam" id="PF05258">
    <property type="entry name" value="DciA"/>
    <property type="match status" value="1"/>
</dbReference>
<evidence type="ECO:0000313" key="2">
    <source>
        <dbReference type="Proteomes" id="UP000306575"/>
    </source>
</evidence>
<protein>
    <submittedName>
        <fullName evidence="1">DUF721 domain-containing protein</fullName>
    </submittedName>
</protein>
<dbReference type="InterPro" id="IPR007922">
    <property type="entry name" value="DciA-like"/>
</dbReference>
<reference evidence="1 2" key="1">
    <citation type="submission" date="2019-04" db="EMBL/GenBank/DDBJ databases">
        <title>Genome sequence of Pelagicola litoralis CL-ES2.</title>
        <authorList>
            <person name="Cao J."/>
        </authorList>
    </citation>
    <scope>NUCLEOTIDE SEQUENCE [LARGE SCALE GENOMIC DNA]</scope>
    <source>
        <strain evidence="1 2">CL-ES2</strain>
    </source>
</reference>
<dbReference type="OrthoDB" id="7160947at2"/>
<comment type="caution">
    <text evidence="1">The sequence shown here is derived from an EMBL/GenBank/DDBJ whole genome shotgun (WGS) entry which is preliminary data.</text>
</comment>
<dbReference type="AlphaFoldDB" id="A0A4U7MXU4"/>
<proteinExistence type="predicted"/>
<dbReference type="PANTHER" id="PTHR36456:SF1">
    <property type="entry name" value="UPF0232 PROTEIN SCO3875"/>
    <property type="match status" value="1"/>
</dbReference>
<dbReference type="EMBL" id="SULI01000028">
    <property type="protein sequence ID" value="TKZ17114.1"/>
    <property type="molecule type" value="Genomic_DNA"/>
</dbReference>
<dbReference type="PIRSF" id="PIRSF032064">
    <property type="entry name" value="UCP032064"/>
    <property type="match status" value="1"/>
</dbReference>
<keyword evidence="2" id="KW-1185">Reference proteome</keyword>
<evidence type="ECO:0000313" key="1">
    <source>
        <dbReference type="EMBL" id="TKZ17114.1"/>
    </source>
</evidence>
<organism evidence="1 2">
    <name type="scientific">Shimia litoralis</name>
    <dbReference type="NCBI Taxonomy" id="420403"/>
    <lineage>
        <taxon>Bacteria</taxon>
        <taxon>Pseudomonadati</taxon>
        <taxon>Pseudomonadota</taxon>
        <taxon>Alphaproteobacteria</taxon>
        <taxon>Rhodobacterales</taxon>
        <taxon>Roseobacteraceae</taxon>
    </lineage>
</organism>
<sequence length="165" mass="18170">MRRPTTKGFARTSSLLRENIRKAGETRGFAVTRVLTHWAEIVGEDTASICKPVDVKYGRQGLGATLTLLTTGAQAPMLEMQKEQLRARVNAAYGYNAIARVRITQTAAIGFSEGQATFVPKAKERPKPTPEILQEASRMAASAQDTELRQALERLAENVLNKTNR</sequence>
<accession>A0A4U7MXU4</accession>
<dbReference type="InterPro" id="IPR010593">
    <property type="entry name" value="DUF1159"/>
</dbReference>
<dbReference type="RefSeq" id="WP_138017291.1">
    <property type="nucleotide sequence ID" value="NZ_SULI01000028.1"/>
</dbReference>